<sequence>MNKGTIIVLGVFAVLLVAVLATREDHVNEGVRKLELPKVDKDTVTALELGGARSVRLEKDGAVWRVMDPKKPDSKYVAEESLVTGALDALGQLRNPDFVTERAQTHAEYEVDEAKGLTLKVVQPGVPEIQLVLGKAAKNGGAYVRKAGTDEVFVARGWLDGAVRKDVKDWRKRALLSLKGEDLTQLTLRSKDGEVLTLNAGDKPGAWSVAEGTVLPPGFRFDPSLADQLARQLASLSAQDFLEGEAAADAATGLGGAHDTIEAKLKDGKSVTVHIAPAPEGQKDAAVAARVDGDAQVYQLAAYSADALRKRLADLRDLHLFRFDPTKVTKLKLQTGSTVVQAARHGAQWQVIEPRPLPAGFDFDSSQVESVLGWVGSLRAERVLAGAMTDAQLGVGTPTALIEVSLEGVAPQILRLGKDTPAGADGLKSVHARSTIDSQAYAVPEYVKTRLAQGLQLFKKPEMPPGGPRQVGGLDQLPPELRKQIEAQLRARQMQGQ</sequence>
<protein>
    <submittedName>
        <fullName evidence="2">DUF4340 domain-containing protein</fullName>
    </submittedName>
</protein>
<evidence type="ECO:0000313" key="3">
    <source>
        <dbReference type="Proteomes" id="UP001221838"/>
    </source>
</evidence>
<accession>A0ABT5DDD0</accession>
<dbReference type="Proteomes" id="UP001221838">
    <property type="component" value="Unassembled WGS sequence"/>
</dbReference>
<proteinExistence type="predicted"/>
<comment type="caution">
    <text evidence="2">The sequence shown here is derived from an EMBL/GenBank/DDBJ whole genome shotgun (WGS) entry which is preliminary data.</text>
</comment>
<dbReference type="Pfam" id="PF14238">
    <property type="entry name" value="DUF4340"/>
    <property type="match status" value="2"/>
</dbReference>
<dbReference type="EMBL" id="JAQNDM010000002">
    <property type="protein sequence ID" value="MDC0711667.1"/>
    <property type="molecule type" value="Genomic_DNA"/>
</dbReference>
<evidence type="ECO:0000259" key="1">
    <source>
        <dbReference type="Pfam" id="PF14238"/>
    </source>
</evidence>
<feature type="domain" description="DUF4340" evidence="1">
    <location>
        <begin position="74"/>
        <end position="251"/>
    </location>
</feature>
<keyword evidence="3" id="KW-1185">Reference proteome</keyword>
<name>A0ABT5DDD0_9BACT</name>
<reference evidence="2 3" key="1">
    <citation type="submission" date="2022-11" db="EMBL/GenBank/DDBJ databases">
        <title>Minimal conservation of predation-associated metabolite biosynthetic gene clusters underscores biosynthetic potential of Myxococcota including descriptions for ten novel species: Archangium lansinium sp. nov., Myxococcus landrumus sp. nov., Nannocystis bai.</title>
        <authorList>
            <person name="Ahearne A."/>
            <person name="Stevens C."/>
            <person name="Dowd S."/>
        </authorList>
    </citation>
    <scope>NUCLEOTIDE SEQUENCE [LARGE SCALE GENOMIC DNA]</scope>
    <source>
        <strain evidence="2 3">NCWAL01</strain>
    </source>
</reference>
<evidence type="ECO:0000313" key="2">
    <source>
        <dbReference type="EMBL" id="MDC0711667.1"/>
    </source>
</evidence>
<dbReference type="InterPro" id="IPR025641">
    <property type="entry name" value="DUF4340"/>
</dbReference>
<organism evidence="2 3">
    <name type="scientific">Stigmatella ashevillensis</name>
    <dbReference type="NCBI Taxonomy" id="2995309"/>
    <lineage>
        <taxon>Bacteria</taxon>
        <taxon>Pseudomonadati</taxon>
        <taxon>Myxococcota</taxon>
        <taxon>Myxococcia</taxon>
        <taxon>Myxococcales</taxon>
        <taxon>Cystobacterineae</taxon>
        <taxon>Archangiaceae</taxon>
        <taxon>Stigmatella</taxon>
    </lineage>
</organism>
<feature type="domain" description="DUF4340" evidence="1">
    <location>
        <begin position="289"/>
        <end position="386"/>
    </location>
</feature>
<dbReference type="RefSeq" id="WP_272141649.1">
    <property type="nucleotide sequence ID" value="NZ_JAQNDM010000002.1"/>
</dbReference>
<gene>
    <name evidence="2" type="ORF">POL68_24580</name>
</gene>